<proteinExistence type="inferred from homology"/>
<evidence type="ECO:0000256" key="4">
    <source>
        <dbReference type="ARBA" id="ARBA00023172"/>
    </source>
</evidence>
<feature type="domain" description="Probable transposase IS891/IS1136/IS1341" evidence="5">
    <location>
        <begin position="118"/>
        <end position="223"/>
    </location>
</feature>
<feature type="domain" description="Cas12f1-like TNB" evidence="6">
    <location>
        <begin position="252"/>
        <end position="317"/>
    </location>
</feature>
<evidence type="ECO:0000259" key="6">
    <source>
        <dbReference type="Pfam" id="PF07282"/>
    </source>
</evidence>
<sequence length="340" mass="38973">MQQPDTKANWMAIKTGILNGLPEWAKPVPYQIKSIAIKDACASVKAAKKGFKVDGKIRRCKFRSRKDVKQSIYIPKSAIKDCGIYHSILGGCKFKEALPDNFSDGRLTLIYGEYYLTIATEVQQLNSENQGRVVALDPGVRTFMTFFSETSFGWLGKDSNLHIQKLCFKLDKLVSQLSKAKCKQKKNLKKAASRLRCKIKNLVKELHHKTAKFLVENFDVILLPTFETSQMVSKSRRKLRNKSVRQMLTLSHYEFKQFLKWKSWENHKVVIDCNEAYTSKTVSWTGEIINNLGGAKTIKSNSTQLKMDRDLNGARGIFLRALVDTPWLRQFLTYVFVSKR</sequence>
<evidence type="ECO:0000259" key="5">
    <source>
        <dbReference type="Pfam" id="PF01385"/>
    </source>
</evidence>
<dbReference type="PANTHER" id="PTHR36172:SF1">
    <property type="entry name" value="RESOLVASE-RELATED"/>
    <property type="match status" value="1"/>
</dbReference>
<comment type="similarity">
    <text evidence="1">In the C-terminal section; belongs to the transposase 35 family.</text>
</comment>
<keyword evidence="3" id="KW-0238">DNA-binding</keyword>
<organism evidence="7 8">
    <name type="scientific">Planktothrix rubescens CCAP 1459/22</name>
    <dbReference type="NCBI Taxonomy" id="329571"/>
    <lineage>
        <taxon>Bacteria</taxon>
        <taxon>Bacillati</taxon>
        <taxon>Cyanobacteriota</taxon>
        <taxon>Cyanophyceae</taxon>
        <taxon>Oscillatoriophycideae</taxon>
        <taxon>Oscillatoriales</taxon>
        <taxon>Microcoleaceae</taxon>
        <taxon>Planktothrix</taxon>
    </lineage>
</organism>
<dbReference type="InterPro" id="IPR051491">
    <property type="entry name" value="Recombinase/Transposase-rel"/>
</dbReference>
<comment type="caution">
    <text evidence="7">The sequence shown here is derived from an EMBL/GenBank/DDBJ whole genome shotgun (WGS) entry which is preliminary data.</text>
</comment>
<evidence type="ECO:0000256" key="1">
    <source>
        <dbReference type="ARBA" id="ARBA00008761"/>
    </source>
</evidence>
<reference evidence="7" key="1">
    <citation type="submission" date="2020-05" db="EMBL/GenBank/DDBJ databases">
        <authorList>
            <consortium name="Genoscope - CEA"/>
            <person name="William W."/>
        </authorList>
    </citation>
    <scope>NUCLEOTIDE SEQUENCE [LARGE SCALE GENOMIC DNA]</scope>
    <source>
        <strain evidence="7">PCC 7821</strain>
    </source>
</reference>
<dbReference type="InterPro" id="IPR001959">
    <property type="entry name" value="Transposase"/>
</dbReference>
<keyword evidence="2" id="KW-0815">Transposition</keyword>
<accession>A0A6J7ZLR7</accession>
<evidence type="ECO:0000256" key="2">
    <source>
        <dbReference type="ARBA" id="ARBA00022578"/>
    </source>
</evidence>
<keyword evidence="8" id="KW-1185">Reference proteome</keyword>
<dbReference type="GO" id="GO:0032196">
    <property type="term" value="P:transposition"/>
    <property type="evidence" value="ECO:0007669"/>
    <property type="project" value="UniProtKB-KW"/>
</dbReference>
<gene>
    <name evidence="7" type="ORF">PLAN_30346</name>
</gene>
<dbReference type="Pfam" id="PF01385">
    <property type="entry name" value="OrfB_IS605"/>
    <property type="match status" value="1"/>
</dbReference>
<dbReference type="PANTHER" id="PTHR36172">
    <property type="match status" value="1"/>
</dbReference>
<dbReference type="EMBL" id="LR812490">
    <property type="protein sequence ID" value="CAC5343106.1"/>
    <property type="molecule type" value="Genomic_DNA"/>
</dbReference>
<keyword evidence="4" id="KW-0233">DNA recombination</keyword>
<dbReference type="EMBL" id="CZCZ02000013">
    <property type="protein sequence ID" value="CAC5343106.1"/>
    <property type="molecule type" value="Genomic_DNA"/>
</dbReference>
<dbReference type="Pfam" id="PF07282">
    <property type="entry name" value="Cas12f1-like_TNB"/>
    <property type="match status" value="1"/>
</dbReference>
<protein>
    <submittedName>
        <fullName evidence="7">Transposase</fullName>
    </submittedName>
</protein>
<evidence type="ECO:0000256" key="3">
    <source>
        <dbReference type="ARBA" id="ARBA00023125"/>
    </source>
</evidence>
<evidence type="ECO:0000313" key="7">
    <source>
        <dbReference type="EMBL" id="CAC5343106.1"/>
    </source>
</evidence>
<dbReference type="GO" id="GO:0003677">
    <property type="term" value="F:DNA binding"/>
    <property type="evidence" value="ECO:0007669"/>
    <property type="project" value="UniProtKB-KW"/>
</dbReference>
<dbReference type="Proteomes" id="UP000196521">
    <property type="component" value="Chromosome"/>
</dbReference>
<name>A0A6J7ZLR7_PLARU</name>
<dbReference type="AlphaFoldDB" id="A0A6J7ZLR7"/>
<dbReference type="InterPro" id="IPR010095">
    <property type="entry name" value="Cas12f1-like_TNB"/>
</dbReference>
<evidence type="ECO:0000313" key="8">
    <source>
        <dbReference type="Proteomes" id="UP000196521"/>
    </source>
</evidence>
<dbReference type="GO" id="GO:0006310">
    <property type="term" value="P:DNA recombination"/>
    <property type="evidence" value="ECO:0007669"/>
    <property type="project" value="UniProtKB-KW"/>
</dbReference>